<accession>A0A119D0V0</accession>
<feature type="domain" description="Glycosyltransferase 2-like" evidence="1">
    <location>
        <begin position="4"/>
        <end position="161"/>
    </location>
</feature>
<gene>
    <name evidence="2" type="ORF">AWJ07_02880</name>
</gene>
<sequence length="305" mass="35353">MLFSIIIPHFNSAISLKKLIKTIPNRNDIEIIIIDDNSENIDFKHEIEHHCTIKFYRNDSNNKGAGACRNIGLIHATGQWLIFADSDDYFLDNAFDTIVTTLQNDVDIMYFSPTSKCLITGQDSDRHVFYQGLVNNYIINNNPDIRYRFIVPWSKIYSRTFITKNRIVFDEVLASNDVMFSLKSGHLAEKIHASRLPIYCVTRGKGTLTVNRTKAVLQSRFNVEMDRLSYIQQHDITCIRNALSSLLLQYSSILSITFLSTIIKAYFDKKITLVPATYSIYIKKPNLIWKRLQKNKMSDKNDRYK</sequence>
<proteinExistence type="predicted"/>
<dbReference type="Gene3D" id="3.90.550.10">
    <property type="entry name" value="Spore Coat Polysaccharide Biosynthesis Protein SpsA, Chain A"/>
    <property type="match status" value="1"/>
</dbReference>
<name>A0A119D0V0_SHEFR</name>
<dbReference type="AlphaFoldDB" id="A0A119D0V0"/>
<evidence type="ECO:0000313" key="2">
    <source>
        <dbReference type="EMBL" id="KVX03518.1"/>
    </source>
</evidence>
<dbReference type="RefSeq" id="WP_059744169.1">
    <property type="nucleotide sequence ID" value="NZ_LRDC01000001.1"/>
</dbReference>
<dbReference type="GO" id="GO:0016758">
    <property type="term" value="F:hexosyltransferase activity"/>
    <property type="evidence" value="ECO:0007669"/>
    <property type="project" value="UniProtKB-ARBA"/>
</dbReference>
<dbReference type="Proteomes" id="UP000055702">
    <property type="component" value="Unassembled WGS sequence"/>
</dbReference>
<dbReference type="PANTHER" id="PTHR22916:SF3">
    <property type="entry name" value="UDP-GLCNAC:BETAGAL BETA-1,3-N-ACETYLGLUCOSAMINYLTRANSFERASE-LIKE PROTEIN 1"/>
    <property type="match status" value="1"/>
</dbReference>
<dbReference type="PANTHER" id="PTHR22916">
    <property type="entry name" value="GLYCOSYLTRANSFERASE"/>
    <property type="match status" value="1"/>
</dbReference>
<dbReference type="Pfam" id="PF00535">
    <property type="entry name" value="Glycos_transf_2"/>
    <property type="match status" value="1"/>
</dbReference>
<dbReference type="InterPro" id="IPR001173">
    <property type="entry name" value="Glyco_trans_2-like"/>
</dbReference>
<dbReference type="SUPFAM" id="SSF53448">
    <property type="entry name" value="Nucleotide-diphospho-sugar transferases"/>
    <property type="match status" value="1"/>
</dbReference>
<evidence type="ECO:0000259" key="1">
    <source>
        <dbReference type="Pfam" id="PF00535"/>
    </source>
</evidence>
<dbReference type="InterPro" id="IPR029044">
    <property type="entry name" value="Nucleotide-diphossugar_trans"/>
</dbReference>
<comment type="caution">
    <text evidence="2">The sequence shown here is derived from an EMBL/GenBank/DDBJ whole genome shotgun (WGS) entry which is preliminary data.</text>
</comment>
<organism evidence="2">
    <name type="scientific">Shewanella frigidimarina</name>
    <dbReference type="NCBI Taxonomy" id="56812"/>
    <lineage>
        <taxon>Bacteria</taxon>
        <taxon>Pseudomonadati</taxon>
        <taxon>Pseudomonadota</taxon>
        <taxon>Gammaproteobacteria</taxon>
        <taxon>Alteromonadales</taxon>
        <taxon>Shewanellaceae</taxon>
        <taxon>Shewanella</taxon>
    </lineage>
</organism>
<protein>
    <recommendedName>
        <fullName evidence="1">Glycosyltransferase 2-like domain-containing protein</fullName>
    </recommendedName>
</protein>
<dbReference type="CDD" id="cd00761">
    <property type="entry name" value="Glyco_tranf_GTA_type"/>
    <property type="match status" value="1"/>
</dbReference>
<reference evidence="2 3" key="1">
    <citation type="submission" date="2016-01" db="EMBL/GenBank/DDBJ databases">
        <title>Draft genome of the antarctic isolate Shewanella frigidimarina Ag06-30.</title>
        <authorList>
            <person name="Parmeciano Di Noto G."/>
            <person name="Vazquez S."/>
            <person name="Mac Cormack W."/>
            <person name="Iriarte A."/>
            <person name="Quiroga C."/>
        </authorList>
    </citation>
    <scope>NUCLEOTIDE SEQUENCE [LARGE SCALE GENOMIC DNA]</scope>
    <source>
        <strain evidence="2 3">Ag06-30</strain>
    </source>
</reference>
<dbReference type="EMBL" id="LRDC01000001">
    <property type="protein sequence ID" value="KVX03518.1"/>
    <property type="molecule type" value="Genomic_DNA"/>
</dbReference>
<evidence type="ECO:0000313" key="3">
    <source>
        <dbReference type="Proteomes" id="UP000055702"/>
    </source>
</evidence>